<dbReference type="GeneID" id="60750637"/>
<comment type="caution">
    <text evidence="2">The sequence shown here is derived from an EMBL/GenBank/DDBJ whole genome shotgun (WGS) entry which is preliminary data.</text>
</comment>
<protein>
    <recommendedName>
        <fullName evidence="5">Alternate signal-mediated exported protein, RER_14450 family</fullName>
    </recommendedName>
</protein>
<keyword evidence="1" id="KW-1133">Transmembrane helix</keyword>
<sequence length="172" mass="18070">MTNNSTPGNAPLTDEERVRKSRKRKAILASGAVLGVGAVVTLAAWNDTVFGNGEFGVGKTAWNVQGSIDGTNYNEYATGPGGKIAFSATPIDALNLMPGQTTTGKFWLRETNGNLDGLVTIQAPTITPSPNSLADVLELTIKDSTGTYVDKKKLSSQGASTTITVPKGRRRS</sequence>
<dbReference type="EMBL" id="CAACYD010000005">
    <property type="protein sequence ID" value="VFA82725.1"/>
    <property type="molecule type" value="Genomic_DNA"/>
</dbReference>
<name>A0ABD7V0F0_9ACTN</name>
<dbReference type="NCBIfam" id="TIGR04088">
    <property type="entry name" value="cognate_SipW"/>
    <property type="match status" value="1"/>
</dbReference>
<dbReference type="Proteomes" id="UP000360750">
    <property type="component" value="Unassembled WGS sequence"/>
</dbReference>
<organism evidence="2 4">
    <name type="scientific">Gordonia paraffinivorans</name>
    <dbReference type="NCBI Taxonomy" id="175628"/>
    <lineage>
        <taxon>Bacteria</taxon>
        <taxon>Bacillati</taxon>
        <taxon>Actinomycetota</taxon>
        <taxon>Actinomycetes</taxon>
        <taxon>Mycobacteriales</taxon>
        <taxon>Gordoniaceae</taxon>
        <taxon>Gordonia</taxon>
    </lineage>
</organism>
<dbReference type="RefSeq" id="WP_244941119.1">
    <property type="nucleotide sequence ID" value="NZ_CAACYD010000005.1"/>
</dbReference>
<evidence type="ECO:0000256" key="1">
    <source>
        <dbReference type="SAM" id="Phobius"/>
    </source>
</evidence>
<evidence type="ECO:0008006" key="5">
    <source>
        <dbReference type="Google" id="ProtNLM"/>
    </source>
</evidence>
<dbReference type="AlphaFoldDB" id="A0ABD7V0F0"/>
<accession>A0ABD7V0F0</accession>
<evidence type="ECO:0000313" key="3">
    <source>
        <dbReference type="EMBL" id="VFA89082.1"/>
    </source>
</evidence>
<evidence type="ECO:0000313" key="2">
    <source>
        <dbReference type="EMBL" id="VFA82725.1"/>
    </source>
</evidence>
<keyword evidence="1" id="KW-0812">Transmembrane</keyword>
<reference evidence="2 4" key="1">
    <citation type="submission" date="2019-02" db="EMBL/GenBank/DDBJ databases">
        <authorList>
            <consortium name="Pathogen Informatics"/>
        </authorList>
    </citation>
    <scope>NUCLEOTIDE SEQUENCE [LARGE SCALE GENOMIC DNA]</scope>
    <source>
        <strain evidence="2 4">3012STDY6756503</strain>
    </source>
</reference>
<gene>
    <name evidence="2" type="ORF">NCTC8139_01198</name>
    <name evidence="3" type="ORF">NCTC8139_02642</name>
</gene>
<evidence type="ECO:0000313" key="4">
    <source>
        <dbReference type="Proteomes" id="UP000360750"/>
    </source>
</evidence>
<dbReference type="InterPro" id="IPR023833">
    <property type="entry name" value="Signal_pept_SipW-depend-type"/>
</dbReference>
<dbReference type="EMBL" id="CAACYD010000006">
    <property type="protein sequence ID" value="VFA89082.1"/>
    <property type="molecule type" value="Genomic_DNA"/>
</dbReference>
<proteinExistence type="predicted"/>
<keyword evidence="1" id="KW-0472">Membrane</keyword>
<feature type="transmembrane region" description="Helical" evidence="1">
    <location>
        <begin position="26"/>
        <end position="45"/>
    </location>
</feature>